<feature type="region of interest" description="Disordered" evidence="1">
    <location>
        <begin position="1"/>
        <end position="27"/>
    </location>
</feature>
<sequence length="548" mass="64131">MEKQDQKEAQEEKDQKQLKQKRENFRVDIRNQQTKKALNARRFHNFQQNNQNQNQNLDKKQQEIQNLTQNLVQILQNPPSAEQKQQFTLQLQEIQGQLVKFSGENLVHQLCQNKVHLLIVKLFESKYAASELNLFLTLIKILNNCFEFSVKEQAQAVQDIVKTSFFKEILNSFSNQLPQELIASLLIFISNIAGEENREINDFILQQSIFAQLKELYHNNYLSKQLIRLSFLLFRNVTSNIQHFKYPSYNEIFILTEAICSSDHIKTLDKESLEDLLTFLRIVTYEMDTDTLEMFIDKYPLIITSVLAQILTENNFSVKQEQNQEQAFSQFKLQQQEYFDLLAITGDILINITSLDDDFVQSFGELIGINETLEFLFNQGQLSINLRAVQIIENLFTSEYPDQIQQILDSKLNEHMRLFKMLENFLSSYDKELVSRTIRALANLASSVGEVEFIKENINIFVHKIIPFLKDTLQTNDEILYACLNCLNQVLQRAEQNEESQQFKAIILGQIQIEQINKIFEQTFNKEVSEEAQLLLENLQNDEGMEDM</sequence>
<keyword evidence="3" id="KW-1185">Reference proteome</keyword>
<dbReference type="InterPro" id="IPR011989">
    <property type="entry name" value="ARM-like"/>
</dbReference>
<dbReference type="InterPro" id="IPR016024">
    <property type="entry name" value="ARM-type_fold"/>
</dbReference>
<name>A0A0V0Q908_PSEPJ</name>
<evidence type="ECO:0000313" key="3">
    <source>
        <dbReference type="Proteomes" id="UP000054937"/>
    </source>
</evidence>
<comment type="caution">
    <text evidence="2">The sequence shown here is derived from an EMBL/GenBank/DDBJ whole genome shotgun (WGS) entry which is preliminary data.</text>
</comment>
<gene>
    <name evidence="2" type="ORF">PPERSA_00301</name>
</gene>
<evidence type="ECO:0000256" key="1">
    <source>
        <dbReference type="SAM" id="MobiDB-lite"/>
    </source>
</evidence>
<dbReference type="Proteomes" id="UP000054937">
    <property type="component" value="Unassembled WGS sequence"/>
</dbReference>
<protein>
    <submittedName>
        <fullName evidence="2">Armadillo-type fold</fullName>
    </submittedName>
</protein>
<organism evidence="2 3">
    <name type="scientific">Pseudocohnilembus persalinus</name>
    <name type="common">Ciliate</name>
    <dbReference type="NCBI Taxonomy" id="266149"/>
    <lineage>
        <taxon>Eukaryota</taxon>
        <taxon>Sar</taxon>
        <taxon>Alveolata</taxon>
        <taxon>Ciliophora</taxon>
        <taxon>Intramacronucleata</taxon>
        <taxon>Oligohymenophorea</taxon>
        <taxon>Scuticociliatia</taxon>
        <taxon>Philasterida</taxon>
        <taxon>Pseudocohnilembidae</taxon>
        <taxon>Pseudocohnilembus</taxon>
    </lineage>
</organism>
<evidence type="ECO:0000313" key="2">
    <source>
        <dbReference type="EMBL" id="KRW98713.1"/>
    </source>
</evidence>
<dbReference type="InParanoid" id="A0A0V0Q908"/>
<proteinExistence type="predicted"/>
<dbReference type="Gene3D" id="1.25.10.10">
    <property type="entry name" value="Leucine-rich Repeat Variant"/>
    <property type="match status" value="1"/>
</dbReference>
<dbReference type="EMBL" id="LDAU01000232">
    <property type="protein sequence ID" value="KRW98713.1"/>
    <property type="molecule type" value="Genomic_DNA"/>
</dbReference>
<dbReference type="AlphaFoldDB" id="A0A0V0Q908"/>
<accession>A0A0V0Q908</accession>
<dbReference type="SUPFAM" id="SSF48371">
    <property type="entry name" value="ARM repeat"/>
    <property type="match status" value="1"/>
</dbReference>
<reference evidence="2 3" key="1">
    <citation type="journal article" date="2015" name="Sci. Rep.">
        <title>Genome of the facultative scuticociliatosis pathogen Pseudocohnilembus persalinus provides insight into its virulence through horizontal gene transfer.</title>
        <authorList>
            <person name="Xiong J."/>
            <person name="Wang G."/>
            <person name="Cheng J."/>
            <person name="Tian M."/>
            <person name="Pan X."/>
            <person name="Warren A."/>
            <person name="Jiang C."/>
            <person name="Yuan D."/>
            <person name="Miao W."/>
        </authorList>
    </citation>
    <scope>NUCLEOTIDE SEQUENCE [LARGE SCALE GENOMIC DNA]</scope>
    <source>
        <strain evidence="2">36N120E</strain>
    </source>
</reference>